<gene>
    <name evidence="1" type="ORF">H8R91_10920</name>
</gene>
<name>A0ABR7HNF9_9FIRM</name>
<proteinExistence type="predicted"/>
<keyword evidence="2" id="KW-1185">Reference proteome</keyword>
<evidence type="ECO:0000313" key="2">
    <source>
        <dbReference type="Proteomes" id="UP000636755"/>
    </source>
</evidence>
<accession>A0ABR7HNF9</accession>
<comment type="caution">
    <text evidence="1">The sequence shown here is derived from an EMBL/GenBank/DDBJ whole genome shotgun (WGS) entry which is preliminary data.</text>
</comment>
<organism evidence="1 2">
    <name type="scientific">Ruminococcus intestinalis</name>
    <dbReference type="NCBI Taxonomy" id="2763066"/>
    <lineage>
        <taxon>Bacteria</taxon>
        <taxon>Bacillati</taxon>
        <taxon>Bacillota</taxon>
        <taxon>Clostridia</taxon>
        <taxon>Eubacteriales</taxon>
        <taxon>Oscillospiraceae</taxon>
        <taxon>Ruminococcus</taxon>
    </lineage>
</organism>
<reference evidence="1 2" key="1">
    <citation type="submission" date="2020-08" db="EMBL/GenBank/DDBJ databases">
        <title>Genome public.</title>
        <authorList>
            <person name="Liu C."/>
            <person name="Sun Q."/>
        </authorList>
    </citation>
    <scope>NUCLEOTIDE SEQUENCE [LARGE SCALE GENOMIC DNA]</scope>
    <source>
        <strain evidence="1 2">NSJ-71</strain>
    </source>
</reference>
<sequence>MRIAIITKESMYKLVKTYAGSEYEKDNEDYFAMAKSAEDCKFELRNDKAVLRYKNDDEFITATLYRRCYPDYEDEMCCRLSVKVDKEFVEFEVSVDLMELCGMVVE</sequence>
<dbReference type="EMBL" id="JACOPS010000006">
    <property type="protein sequence ID" value="MBC5729022.1"/>
    <property type="molecule type" value="Genomic_DNA"/>
</dbReference>
<protein>
    <submittedName>
        <fullName evidence="1">Uncharacterized protein</fullName>
    </submittedName>
</protein>
<dbReference type="Proteomes" id="UP000636755">
    <property type="component" value="Unassembled WGS sequence"/>
</dbReference>
<evidence type="ECO:0000313" key="1">
    <source>
        <dbReference type="EMBL" id="MBC5729022.1"/>
    </source>
</evidence>
<dbReference type="RefSeq" id="WP_186936228.1">
    <property type="nucleotide sequence ID" value="NZ_JACOPS010000006.1"/>
</dbReference>